<dbReference type="GO" id="GO:0043565">
    <property type="term" value="F:sequence-specific DNA binding"/>
    <property type="evidence" value="ECO:0007669"/>
    <property type="project" value="InterPro"/>
</dbReference>
<dbReference type="Pfam" id="PF01965">
    <property type="entry name" value="DJ-1_PfpI"/>
    <property type="match status" value="1"/>
</dbReference>
<evidence type="ECO:0000256" key="3">
    <source>
        <dbReference type="SAM" id="MobiDB-lite"/>
    </source>
</evidence>
<organism evidence="5 7">
    <name type="scientific">Pseudomonas tohonis</name>
    <dbReference type="NCBI Taxonomy" id="2725477"/>
    <lineage>
        <taxon>Bacteria</taxon>
        <taxon>Pseudomonadati</taxon>
        <taxon>Pseudomonadota</taxon>
        <taxon>Gammaproteobacteria</taxon>
        <taxon>Pseudomonadales</taxon>
        <taxon>Pseudomonadaceae</taxon>
        <taxon>Pseudomonas</taxon>
    </lineage>
</organism>
<dbReference type="CDD" id="cd03136">
    <property type="entry name" value="GATase1_AraC_ArgR_like"/>
    <property type="match status" value="1"/>
</dbReference>
<dbReference type="InterPro" id="IPR029062">
    <property type="entry name" value="Class_I_gatase-like"/>
</dbReference>
<evidence type="ECO:0000256" key="2">
    <source>
        <dbReference type="ARBA" id="ARBA00023163"/>
    </source>
</evidence>
<name>A0A6J4DY51_9PSED</name>
<feature type="domain" description="HTH araC/xylS-type" evidence="4">
    <location>
        <begin position="213"/>
        <end position="311"/>
    </location>
</feature>
<dbReference type="SUPFAM" id="SSF52317">
    <property type="entry name" value="Class I glutamine amidotransferase-like"/>
    <property type="match status" value="1"/>
</dbReference>
<dbReference type="PANTHER" id="PTHR43130:SF3">
    <property type="entry name" value="HTH-TYPE TRANSCRIPTIONAL REGULATOR RV1931C"/>
    <property type="match status" value="1"/>
</dbReference>
<feature type="region of interest" description="Disordered" evidence="3">
    <location>
        <begin position="306"/>
        <end position="336"/>
    </location>
</feature>
<reference evidence="5 7" key="1">
    <citation type="submission" date="2020-05" db="EMBL/GenBank/DDBJ databases">
        <title>Characterization of novel class B3 metallo-beta-lactamase from novel Pseudomonas species.</title>
        <authorList>
            <person name="Yamada K."/>
            <person name="Aoki K."/>
            <person name="Ishii Y."/>
        </authorList>
    </citation>
    <scope>NUCLEOTIDE SEQUENCE [LARGE SCALE GENOMIC DNA]</scope>
    <source>
        <strain evidence="5 7">TUM18999</strain>
        <strain evidence="6 8">TUM20286</strain>
    </source>
</reference>
<dbReference type="PROSITE" id="PS01124">
    <property type="entry name" value="HTH_ARAC_FAMILY_2"/>
    <property type="match status" value="1"/>
</dbReference>
<accession>A0A6J4DY51</accession>
<evidence type="ECO:0000256" key="1">
    <source>
        <dbReference type="ARBA" id="ARBA00023015"/>
    </source>
</evidence>
<dbReference type="SMART" id="SM00342">
    <property type="entry name" value="HTH_ARAC"/>
    <property type="match status" value="1"/>
</dbReference>
<evidence type="ECO:0000313" key="7">
    <source>
        <dbReference type="Proteomes" id="UP000509383"/>
    </source>
</evidence>
<dbReference type="Proteomes" id="UP000509383">
    <property type="component" value="Chromosome"/>
</dbReference>
<dbReference type="KEGG" id="ptw:TUM18999_06230"/>
<proteinExistence type="predicted"/>
<dbReference type="Gene3D" id="3.40.50.880">
    <property type="match status" value="1"/>
</dbReference>
<dbReference type="InterPro" id="IPR009057">
    <property type="entry name" value="Homeodomain-like_sf"/>
</dbReference>
<keyword evidence="2" id="KW-0804">Transcription</keyword>
<evidence type="ECO:0000259" key="4">
    <source>
        <dbReference type="PROSITE" id="PS01124"/>
    </source>
</evidence>
<protein>
    <submittedName>
        <fullName evidence="5">HTH-type transcriptional regulator CdhR</fullName>
    </submittedName>
</protein>
<evidence type="ECO:0000313" key="6">
    <source>
        <dbReference type="EMBL" id="GJN53602.1"/>
    </source>
</evidence>
<dbReference type="InterPro" id="IPR052158">
    <property type="entry name" value="INH-QAR"/>
</dbReference>
<evidence type="ECO:0000313" key="8">
    <source>
        <dbReference type="Proteomes" id="UP001054892"/>
    </source>
</evidence>
<dbReference type="EMBL" id="BQKM01000007">
    <property type="protein sequence ID" value="GJN53602.1"/>
    <property type="molecule type" value="Genomic_DNA"/>
</dbReference>
<dbReference type="Pfam" id="PF12833">
    <property type="entry name" value="HTH_18"/>
    <property type="match status" value="1"/>
</dbReference>
<gene>
    <name evidence="5" type="primary">cdhR</name>
    <name evidence="5" type="ORF">TUM18999_06230</name>
    <name evidence="6" type="ORF">TUM20286_33540</name>
</gene>
<keyword evidence="8" id="KW-1185">Reference proteome</keyword>
<dbReference type="Proteomes" id="UP001054892">
    <property type="component" value="Unassembled WGS sequence"/>
</dbReference>
<dbReference type="InterPro" id="IPR002818">
    <property type="entry name" value="DJ-1/PfpI"/>
</dbReference>
<dbReference type="SUPFAM" id="SSF46689">
    <property type="entry name" value="Homeodomain-like"/>
    <property type="match status" value="2"/>
</dbReference>
<dbReference type="InterPro" id="IPR018060">
    <property type="entry name" value="HTH_AraC"/>
</dbReference>
<sequence>MPQTLWFLLLPGFSMMGLMSAIEPLRVANRFRGELYRWRLLSLEGGPVEGSNGMSLNVDAALERPGAGDSLFVVAGFEPLASYTPRLAHWLKRADLDGATLGGIDTGSFVLAEAGLFARQRLTLHWEAIEAFQERYPGLLPTLELFEIDGRRITSAGGTATLDLMLTLIGRDHGDELAVEVSEQFVLGRIRTRQDHQRMQITRRYGVHNRKLVQVIGEMERHCEQPLGSCELAALVGVTPRQLERLFRLHLDDTPSGFYLALRLEKARQLLRQTDMSVLEIGLACGFESSSYFSRCYRNRFAACPSQDRHEHPTGDVAPPGTRMRTPARSPSDQRT</sequence>
<dbReference type="AlphaFoldDB" id="A0A6J4DY51"/>
<dbReference type="GO" id="GO:0003700">
    <property type="term" value="F:DNA-binding transcription factor activity"/>
    <property type="evidence" value="ECO:0007669"/>
    <property type="project" value="InterPro"/>
</dbReference>
<dbReference type="PANTHER" id="PTHR43130">
    <property type="entry name" value="ARAC-FAMILY TRANSCRIPTIONAL REGULATOR"/>
    <property type="match status" value="1"/>
</dbReference>
<dbReference type="RefSeq" id="WP_173174919.1">
    <property type="nucleotide sequence ID" value="NZ_AP023189.1"/>
</dbReference>
<dbReference type="Gene3D" id="1.10.10.60">
    <property type="entry name" value="Homeodomain-like"/>
    <property type="match status" value="1"/>
</dbReference>
<keyword evidence="1" id="KW-0805">Transcription regulation</keyword>
<dbReference type="EMBL" id="AP023189">
    <property type="protein sequence ID" value="BCG22432.1"/>
    <property type="molecule type" value="Genomic_DNA"/>
</dbReference>
<evidence type="ECO:0000313" key="5">
    <source>
        <dbReference type="EMBL" id="BCG22432.1"/>
    </source>
</evidence>